<feature type="transmembrane region" description="Helical" evidence="6">
    <location>
        <begin position="32"/>
        <end position="49"/>
    </location>
</feature>
<feature type="transmembrane region" description="Helical" evidence="6">
    <location>
        <begin position="77"/>
        <end position="94"/>
    </location>
</feature>
<sequence>MDEIDLPRGKEQTGLEVLSKTEERFDHLRRRAGLYAAPLAFGIVLWLTRDRLTPGGNYLSAVLACVLVLWMTETLPLPVTAMLGACLCIVFGVADARKVFAPFADPIIFLFIGGFIVARAMTLHHLDRRFALAILSLRWVGGNRARILGAFGIVTVIISMWVSNSAATAMMMPIAMGILHALRGIRQSDRDPSGISLKLQDDPFSTGIMLMTAFSASVGGICTPIGTPPNLIGIGLINTLVGVEINFFQWMAIGIPLCIIMYGVLFVLLCLLQNKKTQKNTDMLQFTQYLQAEGESLGRWTRGQINTLIAFGVAVALWITPGLLAITLGSDHKCAKFANENFPEGMVALIAASILFLLPTDNKQGKFTITWREAVQIDWGTILLMGGGMSLGGLMFSTGVAEALGKSVTNLMGAQSLWGLTAISIALAIVMSEMTSNAASANMIIPIVITLAKSAGINPIPPALGACLGASYGFMLPVSTPPNAIVYGTGLVPIPKMVRAGFFFDLCGFVIIWLGMRLLCPLMGWE</sequence>
<keyword evidence="2" id="KW-0813">Transport</keyword>
<evidence type="ECO:0000256" key="1">
    <source>
        <dbReference type="ARBA" id="ARBA00004141"/>
    </source>
</evidence>
<dbReference type="RefSeq" id="WP_052564363.1">
    <property type="nucleotide sequence ID" value="NZ_BAFN01000001.1"/>
</dbReference>
<evidence type="ECO:0000256" key="6">
    <source>
        <dbReference type="SAM" id="Phobius"/>
    </source>
</evidence>
<dbReference type="PROSITE" id="PS01271">
    <property type="entry name" value="NA_SULFATE"/>
    <property type="match status" value="1"/>
</dbReference>
<evidence type="ECO:0000313" key="8">
    <source>
        <dbReference type="Proteomes" id="UP000032309"/>
    </source>
</evidence>
<feature type="transmembrane region" description="Helical" evidence="6">
    <location>
        <begin position="379"/>
        <end position="400"/>
    </location>
</feature>
<feature type="transmembrane region" description="Helical" evidence="6">
    <location>
        <begin position="247"/>
        <end position="272"/>
    </location>
</feature>
<dbReference type="CDD" id="cd01115">
    <property type="entry name" value="SLC13_permease"/>
    <property type="match status" value="1"/>
</dbReference>
<keyword evidence="8" id="KW-1185">Reference proteome</keyword>
<evidence type="ECO:0000256" key="4">
    <source>
        <dbReference type="ARBA" id="ARBA00022989"/>
    </source>
</evidence>
<proteinExistence type="predicted"/>
<feature type="transmembrane region" description="Helical" evidence="6">
    <location>
        <begin position="55"/>
        <end position="72"/>
    </location>
</feature>
<dbReference type="EMBL" id="BAFN01000001">
    <property type="protein sequence ID" value="GAN34338.1"/>
    <property type="molecule type" value="Genomic_DNA"/>
</dbReference>
<dbReference type="PANTHER" id="PTHR10283:SF82">
    <property type="entry name" value="SOLUTE CARRIER FAMILY 13 MEMBER 2"/>
    <property type="match status" value="1"/>
</dbReference>
<keyword evidence="3 6" id="KW-0812">Transmembrane</keyword>
<organism evidence="7 8">
    <name type="scientific">Candidatus Brocadia sinica JPN1</name>
    <dbReference type="NCBI Taxonomy" id="1197129"/>
    <lineage>
        <taxon>Bacteria</taxon>
        <taxon>Pseudomonadati</taxon>
        <taxon>Planctomycetota</taxon>
        <taxon>Candidatus Brocadiia</taxon>
        <taxon>Candidatus Brocadiales</taxon>
        <taxon>Candidatus Brocadiaceae</taxon>
        <taxon>Candidatus Brocadia</taxon>
    </lineage>
</organism>
<dbReference type="Pfam" id="PF00939">
    <property type="entry name" value="Na_sulph_symp"/>
    <property type="match status" value="1"/>
</dbReference>
<protein>
    <submittedName>
        <fullName evidence="7">Di- and tricarboxylate transporters</fullName>
    </submittedName>
</protein>
<feature type="transmembrane region" description="Helical" evidence="6">
    <location>
        <begin position="502"/>
        <end position="525"/>
    </location>
</feature>
<dbReference type="InterPro" id="IPR001898">
    <property type="entry name" value="SLC13A/DASS"/>
</dbReference>
<evidence type="ECO:0000256" key="5">
    <source>
        <dbReference type="ARBA" id="ARBA00023136"/>
    </source>
</evidence>
<feature type="transmembrane region" description="Helical" evidence="6">
    <location>
        <begin position="341"/>
        <end position="358"/>
    </location>
</feature>
<evidence type="ECO:0000256" key="3">
    <source>
        <dbReference type="ARBA" id="ARBA00022692"/>
    </source>
</evidence>
<feature type="transmembrane region" description="Helical" evidence="6">
    <location>
        <begin position="412"/>
        <end position="430"/>
    </location>
</feature>
<dbReference type="InterPro" id="IPR031312">
    <property type="entry name" value="Na/sul_symport_CS"/>
</dbReference>
<reference evidence="8" key="1">
    <citation type="journal article" date="2015" name="Genome Announc.">
        <title>Draft Genome Sequence of an Anaerobic Ammonium-Oxidizing Bacterium, "Candidatus Brocadia sinica".</title>
        <authorList>
            <person name="Oshiki M."/>
            <person name="Shinyako-Hata K."/>
            <person name="Satoh H."/>
            <person name="Okabe S."/>
        </authorList>
    </citation>
    <scope>NUCLEOTIDE SEQUENCE [LARGE SCALE GENOMIC DNA]</scope>
    <source>
        <strain evidence="8">JPN1</strain>
    </source>
</reference>
<dbReference type="NCBIfam" id="TIGR00785">
    <property type="entry name" value="dass"/>
    <property type="match status" value="1"/>
</dbReference>
<comment type="subcellular location">
    <subcellularLocation>
        <location evidence="1">Membrane</location>
        <topology evidence="1">Multi-pass membrane protein</topology>
    </subcellularLocation>
</comment>
<comment type="caution">
    <text evidence="7">The sequence shown here is derived from an EMBL/GenBank/DDBJ whole genome shotgun (WGS) entry which is preliminary data.</text>
</comment>
<feature type="transmembrane region" description="Helical" evidence="6">
    <location>
        <begin position="106"/>
        <end position="124"/>
    </location>
</feature>
<name>A0ABQ0K069_9BACT</name>
<feature type="transmembrane region" description="Helical" evidence="6">
    <location>
        <begin position="145"/>
        <end position="162"/>
    </location>
</feature>
<accession>A0ABQ0K069</accession>
<evidence type="ECO:0000313" key="7">
    <source>
        <dbReference type="EMBL" id="GAN34338.1"/>
    </source>
</evidence>
<keyword evidence="5 6" id="KW-0472">Membrane</keyword>
<evidence type="ECO:0000256" key="2">
    <source>
        <dbReference type="ARBA" id="ARBA00022448"/>
    </source>
</evidence>
<dbReference type="PANTHER" id="PTHR10283">
    <property type="entry name" value="SOLUTE CARRIER FAMILY 13 MEMBER"/>
    <property type="match status" value="1"/>
</dbReference>
<gene>
    <name evidence="7" type="ORF">BROSI_A2874</name>
</gene>
<keyword evidence="4 6" id="KW-1133">Transmembrane helix</keyword>
<dbReference type="Proteomes" id="UP000032309">
    <property type="component" value="Unassembled WGS sequence"/>
</dbReference>
<feature type="transmembrane region" description="Helical" evidence="6">
    <location>
        <begin position="308"/>
        <end position="329"/>
    </location>
</feature>